<evidence type="ECO:0000256" key="17">
    <source>
        <dbReference type="PROSITE-ProRule" id="PRU00191"/>
    </source>
</evidence>
<comment type="catalytic activity">
    <reaction evidence="15">
        <text>L-threonyl-[protein] + ATP = O-phospho-L-threonyl-[protein] + ADP + H(+)</text>
        <dbReference type="Rhea" id="RHEA:46608"/>
        <dbReference type="Rhea" id="RHEA-COMP:11060"/>
        <dbReference type="Rhea" id="RHEA-COMP:11605"/>
        <dbReference type="ChEBI" id="CHEBI:15378"/>
        <dbReference type="ChEBI" id="CHEBI:30013"/>
        <dbReference type="ChEBI" id="CHEBI:30616"/>
        <dbReference type="ChEBI" id="CHEBI:61977"/>
        <dbReference type="ChEBI" id="CHEBI:456216"/>
        <dbReference type="EC" id="2.7.11.1"/>
    </reaction>
</comment>
<comment type="caution">
    <text evidence="22">The sequence shown here is derived from an EMBL/GenBank/DDBJ whole genome shotgun (WGS) entry which is preliminary data.</text>
</comment>
<keyword evidence="6" id="KW-0808">Transferase</keyword>
<dbReference type="SMART" id="SM00242">
    <property type="entry name" value="MYSc"/>
    <property type="match status" value="1"/>
</dbReference>
<evidence type="ECO:0000256" key="18">
    <source>
        <dbReference type="PROSITE-ProRule" id="PRU00782"/>
    </source>
</evidence>
<evidence type="ECO:0000256" key="6">
    <source>
        <dbReference type="ARBA" id="ARBA00022679"/>
    </source>
</evidence>
<keyword evidence="4" id="KW-0963">Cytoplasm</keyword>
<evidence type="ECO:0000256" key="7">
    <source>
        <dbReference type="ARBA" id="ARBA00022737"/>
    </source>
</evidence>
<evidence type="ECO:0000256" key="10">
    <source>
        <dbReference type="ARBA" id="ARBA00022840"/>
    </source>
</evidence>
<evidence type="ECO:0000256" key="2">
    <source>
        <dbReference type="ARBA" id="ARBA00004316"/>
    </source>
</evidence>
<evidence type="ECO:0000256" key="11">
    <source>
        <dbReference type="ARBA" id="ARBA00023123"/>
    </source>
</evidence>
<keyword evidence="5" id="KW-0723">Serine/threonine-protein kinase</keyword>
<evidence type="ECO:0000256" key="3">
    <source>
        <dbReference type="ARBA" id="ARBA00012513"/>
    </source>
</evidence>
<dbReference type="GO" id="GO:0004674">
    <property type="term" value="F:protein serine/threonine kinase activity"/>
    <property type="evidence" value="ECO:0007669"/>
    <property type="project" value="UniProtKB-KW"/>
</dbReference>
<dbReference type="PANTHER" id="PTHR46256:SF5">
    <property type="entry name" value="MYOSIN-IIIB-LIKE"/>
    <property type="match status" value="1"/>
</dbReference>
<evidence type="ECO:0000313" key="23">
    <source>
        <dbReference type="Proteomes" id="UP001165289"/>
    </source>
</evidence>
<dbReference type="GO" id="GO:0016459">
    <property type="term" value="C:myosin complex"/>
    <property type="evidence" value="ECO:0007669"/>
    <property type="project" value="UniProtKB-KW"/>
</dbReference>
<dbReference type="Pfam" id="PF00612">
    <property type="entry name" value="IQ"/>
    <property type="match status" value="1"/>
</dbReference>
<dbReference type="GO" id="GO:0003779">
    <property type="term" value="F:actin binding"/>
    <property type="evidence" value="ECO:0007669"/>
    <property type="project" value="UniProtKB-KW"/>
</dbReference>
<keyword evidence="8 18" id="KW-0547">Nucleotide-binding</keyword>
<organism evidence="22 23">
    <name type="scientific">Oopsacas minuta</name>
    <dbReference type="NCBI Taxonomy" id="111878"/>
    <lineage>
        <taxon>Eukaryota</taxon>
        <taxon>Metazoa</taxon>
        <taxon>Porifera</taxon>
        <taxon>Hexactinellida</taxon>
        <taxon>Hexasterophora</taxon>
        <taxon>Lyssacinosida</taxon>
        <taxon>Leucopsacidae</taxon>
        <taxon>Oopsacas</taxon>
    </lineage>
</organism>
<dbReference type="Gene3D" id="3.30.505.10">
    <property type="entry name" value="SH2 domain"/>
    <property type="match status" value="1"/>
</dbReference>
<sequence length="1215" mass="138831">MSLGDRKYFEPRDDDNLTGLAELTTETILQAVKNRYLDDKIYTHIGEILISVNPFKSLPIYSQDIGILCNQIVQNPVAGGQLVPHIFNVACKLYHTMYHTKKQQVCVISGESGAGKTESAKFVIHQIVNECIASGANAATLSHKILMVNPILEAFGNAQTLFNDNSSRFGKYIELTFDTNRVVTGAKMAQYLLEKSRITFQAVGERNFHVFYYLLAGIAKSKRKELFSEIPKSYNFIYLSNYRFSDNDFTLTESLANFHVLCDCLDAIGFEKGEIIDIFRVLELVLHIGNVSFSKSDQAEVKNLTQINILSELLGIEPSHIIQALTVSVNTARNETITIPYNSRKALDVRDATAKALYERTFAWIVYRINESLSPSPQHNINQIGILDIFGFECFQRNGFEQFCINLANEQLQHYFNQYIFSMELDEYQKEGLGGIEVSFKDNSNIINLFLNRPYGLISLLDEQTRFPKGNDSGLLQKCKENITRNKAFIADLGDEPFFTIKHYAGNVRYTLTGFIEINRDTLPNNIITLLQQSPCQLISHIFTSNPSEVDPNTLLAPSRRGSRLSMRRGLSGIRGGGSVRRTWGAANDSTNSIAVKAKPNSKTSVAGQFRKSLEWLMAKLCSANPHFIRCIKPNPNKLPNTFQNDFVANQLSYTGTLETVRVRREGYSYRPLFSEFVDIYSSIAYPFLEKIKPNANVCLKILAKVGLTEFKIGRSKIFLKYFHQDHLNRVLINMNKHAITLQKHYRGYITRKQLKGIYTERSKQEVQLTIFLNSIMNTSPFILQRQRTMIEEDEARKMSRMLALEPALEPEVTQEDINFAEGIKHTVLPILSKKELKKLTKKQKKANKTAKKSCSVPKKSEKIVEPKPKLSHNTLQPYMKEMPHGEVNKEQMFIAVDPDYLDIFHQPSQSADELSDSTSESDFYLSVMIPPTAAGNIPNPRVVHIGQVTTFDDDYIPILSPHDNSIVTNMSEDLYGNEPQFCRSELLINDITVNDRFYHSEVPTSTHEEAIYSNVIPKNKVSNLINKYEIVPPIKPGIPPKSTHVRAMAINTSPEQREVIEERVITALAREQSLRRWRNKEIKTMREDNQPAVWFHGMIPRDVAENILLPLENGSFLVRQSENRLGYALSVGFNREVHHYMVETLPGGRYRLKGSQIEHVNLHELIWYYTHHIISERFREKLYKPVPKMEVIVTETKKTPKYVKIKDLFKRKKK</sequence>
<dbReference type="InterPro" id="IPR036860">
    <property type="entry name" value="SH2_dom_sf"/>
</dbReference>
<dbReference type="SUPFAM" id="SSF55550">
    <property type="entry name" value="SH2 domain"/>
    <property type="match status" value="1"/>
</dbReference>
<gene>
    <name evidence="22" type="ORF">LOD99_6529</name>
</gene>
<feature type="domain" description="Myosin motor" evidence="21">
    <location>
        <begin position="12"/>
        <end position="733"/>
    </location>
</feature>
<dbReference type="InterPro" id="IPR001609">
    <property type="entry name" value="Myosin_head_motor_dom-like"/>
</dbReference>
<name>A0AAV7JLG5_9METZ</name>
<accession>A0AAV7JLG5</accession>
<dbReference type="CDD" id="cd00173">
    <property type="entry name" value="SH2"/>
    <property type="match status" value="1"/>
</dbReference>
<keyword evidence="14" id="KW-0966">Cell projection</keyword>
<dbReference type="PRINTS" id="PR00193">
    <property type="entry name" value="MYOSINHEAVY"/>
</dbReference>
<dbReference type="Gene3D" id="1.20.58.530">
    <property type="match status" value="1"/>
</dbReference>
<dbReference type="InterPro" id="IPR036961">
    <property type="entry name" value="Kinesin_motor_dom_sf"/>
</dbReference>
<dbReference type="SMART" id="SM00252">
    <property type="entry name" value="SH2"/>
    <property type="match status" value="1"/>
</dbReference>
<dbReference type="CDD" id="cd23767">
    <property type="entry name" value="IQCD"/>
    <property type="match status" value="1"/>
</dbReference>
<dbReference type="GO" id="GO:0000146">
    <property type="term" value="F:microfilament motor activity"/>
    <property type="evidence" value="ECO:0007669"/>
    <property type="project" value="TreeGrafter"/>
</dbReference>
<dbReference type="SMART" id="SM00015">
    <property type="entry name" value="IQ"/>
    <property type="match status" value="1"/>
</dbReference>
<dbReference type="Pfam" id="PF00063">
    <property type="entry name" value="Myosin_head"/>
    <property type="match status" value="1"/>
</dbReference>
<evidence type="ECO:0000256" key="8">
    <source>
        <dbReference type="ARBA" id="ARBA00022741"/>
    </source>
</evidence>
<reference evidence="22 23" key="1">
    <citation type="journal article" date="2023" name="BMC Biol.">
        <title>The compact genome of the sponge Oopsacas minuta (Hexactinellida) is lacking key metazoan core genes.</title>
        <authorList>
            <person name="Santini S."/>
            <person name="Schenkelaars Q."/>
            <person name="Jourda C."/>
            <person name="Duchesne M."/>
            <person name="Belahbib H."/>
            <person name="Rocher C."/>
            <person name="Selva M."/>
            <person name="Riesgo A."/>
            <person name="Vervoort M."/>
            <person name="Leys S.P."/>
            <person name="Kodjabachian L."/>
            <person name="Le Bivic A."/>
            <person name="Borchiellini C."/>
            <person name="Claverie J.M."/>
            <person name="Renard E."/>
        </authorList>
    </citation>
    <scope>NUCLEOTIDE SEQUENCE [LARGE SCALE GENOMIC DNA]</scope>
    <source>
        <strain evidence="22">SPO-2</strain>
    </source>
</reference>
<evidence type="ECO:0000256" key="13">
    <source>
        <dbReference type="ARBA" id="ARBA00023212"/>
    </source>
</evidence>
<dbReference type="InterPro" id="IPR000048">
    <property type="entry name" value="IQ_motif_EF-hand-BS"/>
</dbReference>
<evidence type="ECO:0000256" key="4">
    <source>
        <dbReference type="ARBA" id="ARBA00022490"/>
    </source>
</evidence>
<dbReference type="InterPro" id="IPR027417">
    <property type="entry name" value="P-loop_NTPase"/>
</dbReference>
<keyword evidence="18" id="KW-0009">Actin-binding</keyword>
<comment type="catalytic activity">
    <reaction evidence="16">
        <text>L-seryl-[protein] + ATP = O-phospho-L-seryl-[protein] + ADP + H(+)</text>
        <dbReference type="Rhea" id="RHEA:17989"/>
        <dbReference type="Rhea" id="RHEA-COMP:9863"/>
        <dbReference type="Rhea" id="RHEA-COMP:11604"/>
        <dbReference type="ChEBI" id="CHEBI:15378"/>
        <dbReference type="ChEBI" id="CHEBI:29999"/>
        <dbReference type="ChEBI" id="CHEBI:30616"/>
        <dbReference type="ChEBI" id="CHEBI:83421"/>
        <dbReference type="ChEBI" id="CHEBI:456216"/>
        <dbReference type="EC" id="2.7.11.1"/>
    </reaction>
</comment>
<evidence type="ECO:0000259" key="20">
    <source>
        <dbReference type="PROSITE" id="PS50001"/>
    </source>
</evidence>
<dbReference type="GO" id="GO:0042995">
    <property type="term" value="C:cell projection"/>
    <property type="evidence" value="ECO:0007669"/>
    <property type="project" value="UniProtKB-SubCell"/>
</dbReference>
<protein>
    <recommendedName>
        <fullName evidence="3">non-specific serine/threonine protein kinase</fullName>
        <ecNumber evidence="3">2.7.11.1</ecNumber>
    </recommendedName>
</protein>
<proteinExistence type="inferred from homology"/>
<dbReference type="EMBL" id="JAKMXF010000318">
    <property type="protein sequence ID" value="KAI6649740.1"/>
    <property type="molecule type" value="Genomic_DNA"/>
</dbReference>
<evidence type="ECO:0000313" key="22">
    <source>
        <dbReference type="EMBL" id="KAI6649740.1"/>
    </source>
</evidence>
<keyword evidence="17" id="KW-0727">SH2 domain</keyword>
<evidence type="ECO:0000256" key="15">
    <source>
        <dbReference type="ARBA" id="ARBA00047899"/>
    </source>
</evidence>
<dbReference type="PROSITE" id="PS50096">
    <property type="entry name" value="IQ"/>
    <property type="match status" value="1"/>
</dbReference>
<feature type="domain" description="SH2" evidence="20">
    <location>
        <begin position="1095"/>
        <end position="1187"/>
    </location>
</feature>
<dbReference type="SUPFAM" id="SSF52540">
    <property type="entry name" value="P-loop containing nucleoside triphosphate hydrolases"/>
    <property type="match status" value="1"/>
</dbReference>
<feature type="binding site" evidence="18">
    <location>
        <begin position="110"/>
        <end position="117"/>
    </location>
    <ligand>
        <name>ATP</name>
        <dbReference type="ChEBI" id="CHEBI:30616"/>
    </ligand>
</feature>
<keyword evidence="7" id="KW-0677">Repeat</keyword>
<dbReference type="PROSITE" id="PS51456">
    <property type="entry name" value="MYOSIN_MOTOR"/>
    <property type="match status" value="1"/>
</dbReference>
<evidence type="ECO:0000256" key="14">
    <source>
        <dbReference type="ARBA" id="ARBA00023273"/>
    </source>
</evidence>
<dbReference type="CDD" id="cd00124">
    <property type="entry name" value="MYSc"/>
    <property type="match status" value="1"/>
</dbReference>
<feature type="region of interest" description="Actin-binding" evidence="18">
    <location>
        <begin position="614"/>
        <end position="636"/>
    </location>
</feature>
<keyword evidence="9" id="KW-0418">Kinase</keyword>
<dbReference type="PANTHER" id="PTHR46256">
    <property type="entry name" value="AGAP011099-PA"/>
    <property type="match status" value="1"/>
</dbReference>
<dbReference type="PROSITE" id="PS50001">
    <property type="entry name" value="SH2"/>
    <property type="match status" value="1"/>
</dbReference>
<dbReference type="InterPro" id="IPR052409">
    <property type="entry name" value="Myosin-III_kinase_activity"/>
</dbReference>
<dbReference type="Gene3D" id="3.40.850.10">
    <property type="entry name" value="Kinesin motor domain"/>
    <property type="match status" value="1"/>
</dbReference>
<comment type="similarity">
    <text evidence="18">Belongs to the TRAFAC class myosin-kinesin ATPase superfamily. Myosin family.</text>
</comment>
<dbReference type="InterPro" id="IPR000980">
    <property type="entry name" value="SH2"/>
</dbReference>
<evidence type="ECO:0000256" key="16">
    <source>
        <dbReference type="ARBA" id="ARBA00048679"/>
    </source>
</evidence>
<dbReference type="Pfam" id="PF00017">
    <property type="entry name" value="SH2"/>
    <property type="match status" value="1"/>
</dbReference>
<evidence type="ECO:0000256" key="12">
    <source>
        <dbReference type="ARBA" id="ARBA00023175"/>
    </source>
</evidence>
<feature type="compositionally biased region" description="Basic residues" evidence="19">
    <location>
        <begin position="843"/>
        <end position="852"/>
    </location>
</feature>
<dbReference type="Gene3D" id="1.10.10.820">
    <property type="match status" value="1"/>
</dbReference>
<keyword evidence="13" id="KW-0206">Cytoskeleton</keyword>
<evidence type="ECO:0000256" key="9">
    <source>
        <dbReference type="ARBA" id="ARBA00022777"/>
    </source>
</evidence>
<evidence type="ECO:0000259" key="21">
    <source>
        <dbReference type="PROSITE" id="PS51456"/>
    </source>
</evidence>
<evidence type="ECO:0000256" key="1">
    <source>
        <dbReference type="ARBA" id="ARBA00004245"/>
    </source>
</evidence>
<comment type="subcellular location">
    <subcellularLocation>
        <location evidence="2">Cell projection</location>
    </subcellularLocation>
    <subcellularLocation>
        <location evidence="1">Cytoplasm</location>
        <location evidence="1">Cytoskeleton</location>
    </subcellularLocation>
</comment>
<dbReference type="AlphaFoldDB" id="A0AAV7JLG5"/>
<evidence type="ECO:0000256" key="19">
    <source>
        <dbReference type="SAM" id="MobiDB-lite"/>
    </source>
</evidence>
<keyword evidence="23" id="KW-1185">Reference proteome</keyword>
<dbReference type="GO" id="GO:0005524">
    <property type="term" value="F:ATP binding"/>
    <property type="evidence" value="ECO:0007669"/>
    <property type="project" value="UniProtKB-UniRule"/>
</dbReference>
<dbReference type="EC" id="2.7.11.1" evidence="3"/>
<keyword evidence="11 18" id="KW-0518">Myosin</keyword>
<dbReference type="PRINTS" id="PR00401">
    <property type="entry name" value="SH2DOMAIN"/>
</dbReference>
<dbReference type="Gene3D" id="1.20.5.4820">
    <property type="match status" value="1"/>
</dbReference>
<feature type="region of interest" description="Disordered" evidence="19">
    <location>
        <begin position="843"/>
        <end position="865"/>
    </location>
</feature>
<dbReference type="Proteomes" id="UP001165289">
    <property type="component" value="Unassembled WGS sequence"/>
</dbReference>
<dbReference type="GO" id="GO:0030832">
    <property type="term" value="P:regulation of actin filament length"/>
    <property type="evidence" value="ECO:0007669"/>
    <property type="project" value="TreeGrafter"/>
</dbReference>
<keyword evidence="10 18" id="KW-0067">ATP-binding</keyword>
<evidence type="ECO:0000256" key="5">
    <source>
        <dbReference type="ARBA" id="ARBA00022527"/>
    </source>
</evidence>
<keyword evidence="12 18" id="KW-0505">Motor protein</keyword>
<dbReference type="Gene3D" id="1.20.120.720">
    <property type="entry name" value="Myosin VI head, motor domain, U50 subdomain"/>
    <property type="match status" value="1"/>
</dbReference>